<dbReference type="HOGENOM" id="CLU_074615_0_0_1"/>
<sequence length="237" mass="26464">MSRATYSHARLDRHITPKTSRPRYILRAPERQVAFRQEHIAEYKTKLILKPHGDAQSENAYIIAHEEGAPAFTATGRKHSNRSCREVRDASGLPLFDIHKKPLSSPFSWVVTLPGSKPSADAAIARATPHWSWGSINLNFLFRNGAAVEMKNEADKELSLTVKKHGEVLSFFDVVDGDRRIADIRESIIHNEKLALRRGSRGGNHRPALELIIAPGMDMSLVAAIAIIVSDWFFGPD</sequence>
<dbReference type="RefSeq" id="XP_040639949.1">
    <property type="nucleotide sequence ID" value="XM_040779657.1"/>
</dbReference>
<keyword evidence="2" id="KW-1133">Transmembrane helix</keyword>
<dbReference type="GeneID" id="63694781"/>
<dbReference type="InterPro" id="IPR038595">
    <property type="entry name" value="LOR_sf"/>
</dbReference>
<evidence type="ECO:0000313" key="4">
    <source>
        <dbReference type="Proteomes" id="UP000019804"/>
    </source>
</evidence>
<organism evidence="3 4">
    <name type="scientific">Aspergillus ruber (strain CBS 135680)</name>
    <dbReference type="NCBI Taxonomy" id="1388766"/>
    <lineage>
        <taxon>Eukaryota</taxon>
        <taxon>Fungi</taxon>
        <taxon>Dikarya</taxon>
        <taxon>Ascomycota</taxon>
        <taxon>Pezizomycotina</taxon>
        <taxon>Eurotiomycetes</taxon>
        <taxon>Eurotiomycetidae</taxon>
        <taxon>Eurotiales</taxon>
        <taxon>Aspergillaceae</taxon>
        <taxon>Aspergillus</taxon>
        <taxon>Aspergillus subgen. Aspergillus</taxon>
    </lineage>
</organism>
<dbReference type="OrthoDB" id="97518at2759"/>
<dbReference type="Proteomes" id="UP000019804">
    <property type="component" value="Unassembled WGS sequence"/>
</dbReference>
<gene>
    <name evidence="3" type="ORF">EURHEDRAFT_385657</name>
</gene>
<name>A0A017SHM6_ASPRC</name>
<evidence type="ECO:0008006" key="5">
    <source>
        <dbReference type="Google" id="ProtNLM"/>
    </source>
</evidence>
<comment type="similarity">
    <text evidence="1">Belongs to the LOR family.</text>
</comment>
<dbReference type="Gene3D" id="2.40.160.200">
    <property type="entry name" value="LURP1-related"/>
    <property type="match status" value="1"/>
</dbReference>
<keyword evidence="2" id="KW-0472">Membrane</keyword>
<keyword evidence="2" id="KW-0812">Transmembrane</keyword>
<evidence type="ECO:0000313" key="3">
    <source>
        <dbReference type="EMBL" id="EYE96261.1"/>
    </source>
</evidence>
<dbReference type="InterPro" id="IPR007612">
    <property type="entry name" value="LOR"/>
</dbReference>
<reference evidence="4" key="1">
    <citation type="journal article" date="2014" name="Nat. Commun.">
        <title>Genomic adaptations of the halophilic Dead Sea filamentous fungus Eurotium rubrum.</title>
        <authorList>
            <person name="Kis-Papo T."/>
            <person name="Weig A.R."/>
            <person name="Riley R."/>
            <person name="Persoh D."/>
            <person name="Salamov A."/>
            <person name="Sun H."/>
            <person name="Lipzen A."/>
            <person name="Wasser S.P."/>
            <person name="Rambold G."/>
            <person name="Grigoriev I.V."/>
            <person name="Nevo E."/>
        </authorList>
    </citation>
    <scope>NUCLEOTIDE SEQUENCE [LARGE SCALE GENOMIC DNA]</scope>
    <source>
        <strain evidence="4">CBS 135680</strain>
    </source>
</reference>
<dbReference type="EMBL" id="KK088419">
    <property type="protein sequence ID" value="EYE96261.1"/>
    <property type="molecule type" value="Genomic_DNA"/>
</dbReference>
<keyword evidence="4" id="KW-1185">Reference proteome</keyword>
<protein>
    <recommendedName>
        <fullName evidence="5">Tubby C-terminal-like domain-containing protein</fullName>
    </recommendedName>
</protein>
<dbReference type="SUPFAM" id="SSF54518">
    <property type="entry name" value="Tubby C-terminal domain-like"/>
    <property type="match status" value="1"/>
</dbReference>
<accession>A0A017SHM6</accession>
<dbReference type="AlphaFoldDB" id="A0A017SHM6"/>
<dbReference type="InterPro" id="IPR025659">
    <property type="entry name" value="Tubby-like_C"/>
</dbReference>
<evidence type="ECO:0000256" key="1">
    <source>
        <dbReference type="ARBA" id="ARBA00005437"/>
    </source>
</evidence>
<feature type="transmembrane region" description="Helical" evidence="2">
    <location>
        <begin position="208"/>
        <end position="234"/>
    </location>
</feature>
<proteinExistence type="inferred from homology"/>
<evidence type="ECO:0000256" key="2">
    <source>
        <dbReference type="SAM" id="Phobius"/>
    </source>
</evidence>
<dbReference type="Pfam" id="PF04525">
    <property type="entry name" value="LOR"/>
    <property type="match status" value="1"/>
</dbReference>